<keyword evidence="3" id="KW-1185">Reference proteome</keyword>
<name>A0A3N0YR71_ANAGA</name>
<proteinExistence type="predicted"/>
<protein>
    <submittedName>
        <fullName evidence="2">Uncharacterized protein</fullName>
    </submittedName>
</protein>
<organism evidence="2 3">
    <name type="scientific">Anabarilius grahami</name>
    <name type="common">Kanglang fish</name>
    <name type="synonym">Barilius grahami</name>
    <dbReference type="NCBI Taxonomy" id="495550"/>
    <lineage>
        <taxon>Eukaryota</taxon>
        <taxon>Metazoa</taxon>
        <taxon>Chordata</taxon>
        <taxon>Craniata</taxon>
        <taxon>Vertebrata</taxon>
        <taxon>Euteleostomi</taxon>
        <taxon>Actinopterygii</taxon>
        <taxon>Neopterygii</taxon>
        <taxon>Teleostei</taxon>
        <taxon>Ostariophysi</taxon>
        <taxon>Cypriniformes</taxon>
        <taxon>Xenocyprididae</taxon>
        <taxon>Xenocypridinae</taxon>
        <taxon>Xenocypridinae incertae sedis</taxon>
        <taxon>Anabarilius</taxon>
    </lineage>
</organism>
<feature type="region of interest" description="Disordered" evidence="1">
    <location>
        <begin position="87"/>
        <end position="116"/>
    </location>
</feature>
<evidence type="ECO:0000313" key="3">
    <source>
        <dbReference type="Proteomes" id="UP000281406"/>
    </source>
</evidence>
<comment type="caution">
    <text evidence="2">The sequence shown here is derived from an EMBL/GenBank/DDBJ whole genome shotgun (WGS) entry which is preliminary data.</text>
</comment>
<reference evidence="2 3" key="1">
    <citation type="submission" date="2018-10" db="EMBL/GenBank/DDBJ databases">
        <title>Genome assembly for a Yunnan-Guizhou Plateau 3E fish, Anabarilius grahami (Regan), and its evolutionary and genetic applications.</title>
        <authorList>
            <person name="Jiang W."/>
        </authorList>
    </citation>
    <scope>NUCLEOTIDE SEQUENCE [LARGE SCALE GENOMIC DNA]</scope>
    <source>
        <strain evidence="2">AG-KIZ</strain>
        <tissue evidence="2">Muscle</tissue>
    </source>
</reference>
<evidence type="ECO:0000256" key="1">
    <source>
        <dbReference type="SAM" id="MobiDB-lite"/>
    </source>
</evidence>
<accession>A0A3N0YR71</accession>
<feature type="compositionally biased region" description="Basic and acidic residues" evidence="1">
    <location>
        <begin position="101"/>
        <end position="116"/>
    </location>
</feature>
<evidence type="ECO:0000313" key="2">
    <source>
        <dbReference type="EMBL" id="ROL48361.1"/>
    </source>
</evidence>
<dbReference type="EMBL" id="RJVU01030833">
    <property type="protein sequence ID" value="ROL48361.1"/>
    <property type="molecule type" value="Genomic_DNA"/>
</dbReference>
<feature type="compositionally biased region" description="Polar residues" evidence="1">
    <location>
        <begin position="87"/>
        <end position="96"/>
    </location>
</feature>
<dbReference type="OrthoDB" id="8964191at2759"/>
<gene>
    <name evidence="2" type="ORF">DPX16_20714</name>
</gene>
<sequence length="160" mass="17870">MDHFTAVELLCLEQKDRSLEANLENFLRLVPATTFPDNCLCSFLYAGLNTATKEQLSGEDPRGSFPEYVEWVLVSCGSPLTVDNVYNDDTSPTSYPVPSHQHPDCEDRQHEPTADRERDFASMFEPAPTERPSRTSPRSLSNAGLTSVVFRSCLDSVFSC</sequence>
<dbReference type="AlphaFoldDB" id="A0A3N0YR71"/>
<dbReference type="Proteomes" id="UP000281406">
    <property type="component" value="Unassembled WGS sequence"/>
</dbReference>